<keyword evidence="2" id="KW-1185">Reference proteome</keyword>
<evidence type="ECO:0000313" key="2">
    <source>
        <dbReference type="Proteomes" id="UP000799750"/>
    </source>
</evidence>
<protein>
    <submittedName>
        <fullName evidence="1">Uncharacterized protein</fullName>
    </submittedName>
</protein>
<name>A0A6A6QWC1_9PEZI</name>
<dbReference type="EMBL" id="MU004188">
    <property type="protein sequence ID" value="KAF2496404.1"/>
    <property type="molecule type" value="Genomic_DNA"/>
</dbReference>
<proteinExistence type="predicted"/>
<dbReference type="AlphaFoldDB" id="A0A6A6QWC1"/>
<organism evidence="1 2">
    <name type="scientific">Lophium mytilinum</name>
    <dbReference type="NCBI Taxonomy" id="390894"/>
    <lineage>
        <taxon>Eukaryota</taxon>
        <taxon>Fungi</taxon>
        <taxon>Dikarya</taxon>
        <taxon>Ascomycota</taxon>
        <taxon>Pezizomycotina</taxon>
        <taxon>Dothideomycetes</taxon>
        <taxon>Pleosporomycetidae</taxon>
        <taxon>Mytilinidiales</taxon>
        <taxon>Mytilinidiaceae</taxon>
        <taxon>Lophium</taxon>
    </lineage>
</organism>
<reference evidence="1" key="1">
    <citation type="journal article" date="2020" name="Stud. Mycol.">
        <title>101 Dothideomycetes genomes: a test case for predicting lifestyles and emergence of pathogens.</title>
        <authorList>
            <person name="Haridas S."/>
            <person name="Albert R."/>
            <person name="Binder M."/>
            <person name="Bloem J."/>
            <person name="Labutti K."/>
            <person name="Salamov A."/>
            <person name="Andreopoulos B."/>
            <person name="Baker S."/>
            <person name="Barry K."/>
            <person name="Bills G."/>
            <person name="Bluhm B."/>
            <person name="Cannon C."/>
            <person name="Castanera R."/>
            <person name="Culley D."/>
            <person name="Daum C."/>
            <person name="Ezra D."/>
            <person name="Gonzalez J."/>
            <person name="Henrissat B."/>
            <person name="Kuo A."/>
            <person name="Liang C."/>
            <person name="Lipzen A."/>
            <person name="Lutzoni F."/>
            <person name="Magnuson J."/>
            <person name="Mondo S."/>
            <person name="Nolan M."/>
            <person name="Ohm R."/>
            <person name="Pangilinan J."/>
            <person name="Park H.-J."/>
            <person name="Ramirez L."/>
            <person name="Alfaro M."/>
            <person name="Sun H."/>
            <person name="Tritt A."/>
            <person name="Yoshinaga Y."/>
            <person name="Zwiers L.-H."/>
            <person name="Turgeon B."/>
            <person name="Goodwin S."/>
            <person name="Spatafora J."/>
            <person name="Crous P."/>
            <person name="Grigoriev I."/>
        </authorList>
    </citation>
    <scope>NUCLEOTIDE SEQUENCE</scope>
    <source>
        <strain evidence="1">CBS 269.34</strain>
    </source>
</reference>
<evidence type="ECO:0000313" key="1">
    <source>
        <dbReference type="EMBL" id="KAF2496404.1"/>
    </source>
</evidence>
<sequence length="420" mass="48352">MPRQSKIYRPSRLELLPTELRQHVYSSLGFPILRKVMYESFSWGCPAVGQTILKSVNFHTQEMMALSRAWFDVLYPETGELHTYSVVEHEALPELRAVLCLNTFFAMDVWSLFLNNVEAVFDFPLGNKLWRGWESPFQWNLSPFPFQVMTSITLTDEIGCVSNYTYSYISKPFSELDTFKESHRGRLAKFALSIRYVAQHCPSLRSLTLHPHHHSLNNTKLSALDIIPSTLKELVRKVPRLQSVKMEFLCCQLSEAEESEAHLESEESGDDLLKILLHPIAIPSTFTPYAIPEYLREDAIAAWATDMLRTMRKQECERDEVLVDMRRRECEPGHHRDRGVKCECGHQCEKRESQAYYWIQLRKEEKVAAEGVGEGVKSLLGAEKSDGCEGCYWVRNRLDNIAKSWNGGLVSRLRSILKGL</sequence>
<dbReference type="Proteomes" id="UP000799750">
    <property type="component" value="Unassembled WGS sequence"/>
</dbReference>
<dbReference type="OrthoDB" id="3736456at2759"/>
<accession>A0A6A6QWC1</accession>
<gene>
    <name evidence="1" type="ORF">BU16DRAFT_538945</name>
</gene>